<keyword evidence="3 7" id="KW-0285">Flavoprotein</keyword>
<evidence type="ECO:0000313" key="11">
    <source>
        <dbReference type="EMBL" id="KAF9457988.1"/>
    </source>
</evidence>
<dbReference type="InterPro" id="IPR012132">
    <property type="entry name" value="GMC_OxRdtase"/>
</dbReference>
<evidence type="ECO:0000256" key="4">
    <source>
        <dbReference type="ARBA" id="ARBA00022827"/>
    </source>
</evidence>
<dbReference type="AlphaFoldDB" id="A0A9P6CEH5"/>
<evidence type="ECO:0000259" key="10">
    <source>
        <dbReference type="PROSITE" id="PS00624"/>
    </source>
</evidence>
<reference evidence="11" key="1">
    <citation type="submission" date="2020-11" db="EMBL/GenBank/DDBJ databases">
        <authorList>
            <consortium name="DOE Joint Genome Institute"/>
            <person name="Ahrendt S."/>
            <person name="Riley R."/>
            <person name="Andreopoulos W."/>
            <person name="Labutti K."/>
            <person name="Pangilinan J."/>
            <person name="Ruiz-Duenas F.J."/>
            <person name="Barrasa J.M."/>
            <person name="Sanchez-Garcia M."/>
            <person name="Camarero S."/>
            <person name="Miyauchi S."/>
            <person name="Serrano A."/>
            <person name="Linde D."/>
            <person name="Babiker R."/>
            <person name="Drula E."/>
            <person name="Ayuso-Fernandez I."/>
            <person name="Pacheco R."/>
            <person name="Padilla G."/>
            <person name="Ferreira P."/>
            <person name="Barriuso J."/>
            <person name="Kellner H."/>
            <person name="Castanera R."/>
            <person name="Alfaro M."/>
            <person name="Ramirez L."/>
            <person name="Pisabarro A.G."/>
            <person name="Kuo A."/>
            <person name="Tritt A."/>
            <person name="Lipzen A."/>
            <person name="He G."/>
            <person name="Yan M."/>
            <person name="Ng V."/>
            <person name="Cullen D."/>
            <person name="Martin F."/>
            <person name="Rosso M.-N."/>
            <person name="Henrissat B."/>
            <person name="Hibbett D."/>
            <person name="Martinez A.T."/>
            <person name="Grigoriev I.V."/>
        </authorList>
    </citation>
    <scope>NUCLEOTIDE SEQUENCE</scope>
    <source>
        <strain evidence="11">CBS 247.69</strain>
    </source>
</reference>
<feature type="domain" description="Glucose-methanol-choline oxidoreductase N-terminal" evidence="9">
    <location>
        <begin position="111"/>
        <end position="134"/>
    </location>
</feature>
<dbReference type="InterPro" id="IPR000172">
    <property type="entry name" value="GMC_OxRdtase_N"/>
</dbReference>
<dbReference type="PANTHER" id="PTHR11552">
    <property type="entry name" value="GLUCOSE-METHANOL-CHOLINE GMC OXIDOREDUCTASE"/>
    <property type="match status" value="1"/>
</dbReference>
<evidence type="ECO:0000256" key="6">
    <source>
        <dbReference type="PIRSR" id="PIRSR000137-2"/>
    </source>
</evidence>
<feature type="binding site" evidence="6">
    <location>
        <position position="262"/>
    </location>
    <ligand>
        <name>FAD</name>
        <dbReference type="ChEBI" id="CHEBI:57692"/>
    </ligand>
</feature>
<keyword evidence="12" id="KW-1185">Reference proteome</keyword>
<dbReference type="InterPro" id="IPR036188">
    <property type="entry name" value="FAD/NAD-bd_sf"/>
</dbReference>
<dbReference type="GO" id="GO:0050660">
    <property type="term" value="F:flavin adenine dinucleotide binding"/>
    <property type="evidence" value="ECO:0007669"/>
    <property type="project" value="InterPro"/>
</dbReference>
<accession>A0A9P6CEH5</accession>
<feature type="chain" id="PRO_5040224441" evidence="8">
    <location>
        <begin position="20"/>
        <end position="594"/>
    </location>
</feature>
<protein>
    <submittedName>
        <fullName evidence="11">Aryl-alcohol oxidase</fullName>
    </submittedName>
</protein>
<comment type="caution">
    <text evidence="11">The sequence shown here is derived from an EMBL/GenBank/DDBJ whole genome shotgun (WGS) entry which is preliminary data.</text>
</comment>
<keyword evidence="4 6" id="KW-0274">FAD</keyword>
<dbReference type="Proteomes" id="UP000807353">
    <property type="component" value="Unassembled WGS sequence"/>
</dbReference>
<dbReference type="SUPFAM" id="SSF54373">
    <property type="entry name" value="FAD-linked reductases, C-terminal domain"/>
    <property type="match status" value="1"/>
</dbReference>
<feature type="active site" description="Proton acceptor" evidence="5">
    <location>
        <position position="576"/>
    </location>
</feature>
<dbReference type="PROSITE" id="PS00623">
    <property type="entry name" value="GMC_OXRED_1"/>
    <property type="match status" value="1"/>
</dbReference>
<evidence type="ECO:0000256" key="8">
    <source>
        <dbReference type="SAM" id="SignalP"/>
    </source>
</evidence>
<feature type="active site" description="Proton donor" evidence="5">
    <location>
        <position position="532"/>
    </location>
</feature>
<evidence type="ECO:0000259" key="9">
    <source>
        <dbReference type="PROSITE" id="PS00623"/>
    </source>
</evidence>
<evidence type="ECO:0000256" key="5">
    <source>
        <dbReference type="PIRSR" id="PIRSR000137-1"/>
    </source>
</evidence>
<feature type="domain" description="Glucose-methanol-choline oxidoreductase N-terminal" evidence="10">
    <location>
        <begin position="304"/>
        <end position="318"/>
    </location>
</feature>
<evidence type="ECO:0000256" key="2">
    <source>
        <dbReference type="ARBA" id="ARBA00010790"/>
    </source>
</evidence>
<name>A0A9P6CEH5_9AGAR</name>
<dbReference type="Pfam" id="PF00732">
    <property type="entry name" value="GMC_oxred_N"/>
    <property type="match status" value="1"/>
</dbReference>
<dbReference type="PROSITE" id="PS00624">
    <property type="entry name" value="GMC_OXRED_2"/>
    <property type="match status" value="1"/>
</dbReference>
<feature type="signal peptide" evidence="8">
    <location>
        <begin position="1"/>
        <end position="19"/>
    </location>
</feature>
<feature type="binding site" evidence="6">
    <location>
        <begin position="577"/>
        <end position="578"/>
    </location>
    <ligand>
        <name>FAD</name>
        <dbReference type="ChEBI" id="CHEBI:57692"/>
    </ligand>
</feature>
<dbReference type="PIRSF" id="PIRSF000137">
    <property type="entry name" value="Alcohol_oxidase"/>
    <property type="match status" value="1"/>
</dbReference>
<dbReference type="EMBL" id="MU150352">
    <property type="protein sequence ID" value="KAF9457988.1"/>
    <property type="molecule type" value="Genomic_DNA"/>
</dbReference>
<evidence type="ECO:0000313" key="12">
    <source>
        <dbReference type="Proteomes" id="UP000807353"/>
    </source>
</evidence>
<evidence type="ECO:0000256" key="1">
    <source>
        <dbReference type="ARBA" id="ARBA00001974"/>
    </source>
</evidence>
<dbReference type="Pfam" id="PF05199">
    <property type="entry name" value="GMC_oxred_C"/>
    <property type="match status" value="1"/>
</dbReference>
<gene>
    <name evidence="11" type="ORF">BDZ94DRAFT_1285044</name>
</gene>
<comment type="similarity">
    <text evidence="2 7">Belongs to the GMC oxidoreductase family.</text>
</comment>
<dbReference type="Gene3D" id="3.50.50.60">
    <property type="entry name" value="FAD/NAD(P)-binding domain"/>
    <property type="match status" value="1"/>
</dbReference>
<dbReference type="Gene3D" id="3.30.560.10">
    <property type="entry name" value="Glucose Oxidase, domain 3"/>
    <property type="match status" value="1"/>
</dbReference>
<dbReference type="InterPro" id="IPR007867">
    <property type="entry name" value="GMC_OxRtase_C"/>
</dbReference>
<evidence type="ECO:0000256" key="7">
    <source>
        <dbReference type="RuleBase" id="RU003968"/>
    </source>
</evidence>
<dbReference type="SUPFAM" id="SSF51905">
    <property type="entry name" value="FAD/NAD(P)-binding domain"/>
    <property type="match status" value="1"/>
</dbReference>
<dbReference type="GO" id="GO:0016614">
    <property type="term" value="F:oxidoreductase activity, acting on CH-OH group of donors"/>
    <property type="evidence" value="ECO:0007669"/>
    <property type="project" value="InterPro"/>
</dbReference>
<keyword evidence="8" id="KW-0732">Signal</keyword>
<proteinExistence type="inferred from homology"/>
<evidence type="ECO:0000256" key="3">
    <source>
        <dbReference type="ARBA" id="ARBA00022630"/>
    </source>
</evidence>
<organism evidence="11 12">
    <name type="scientific">Collybia nuda</name>
    <dbReference type="NCBI Taxonomy" id="64659"/>
    <lineage>
        <taxon>Eukaryota</taxon>
        <taxon>Fungi</taxon>
        <taxon>Dikarya</taxon>
        <taxon>Basidiomycota</taxon>
        <taxon>Agaricomycotina</taxon>
        <taxon>Agaricomycetes</taxon>
        <taxon>Agaricomycetidae</taxon>
        <taxon>Agaricales</taxon>
        <taxon>Tricholomatineae</taxon>
        <taxon>Clitocybaceae</taxon>
        <taxon>Collybia</taxon>
    </lineage>
</organism>
<dbReference type="PANTHER" id="PTHR11552:SF147">
    <property type="entry name" value="CHOLINE DEHYDROGENASE, MITOCHONDRIAL"/>
    <property type="match status" value="1"/>
</dbReference>
<dbReference type="OrthoDB" id="269227at2759"/>
<sequence>MRSLNAWILSLSLAVPTFAALYTSPSQLPRTVYDYIVIGAGTAGSVVASRLTENPSISVLVLEAGVTNEGVLASIVPFLGPSLAPNTVYDWNYTTSAQSGYNGRTVPYPRGRMLGGSSSINYMAYTRGSSEDFDRYAAVTGDPGWAWGNMKQFMTKIEKLVPPADNHSTAGQLDPSVHSLNGAISVSLPGFPTALDDRIMATTRELPAEFPFNLDMNDGNVLGIGWFQGTLGGGKRSSAATAYLQSGQINRPNLHVLINAQVTKLVKTGIVSGLPSFRGVQFASQKGGTTTTVYGNKEVILSAGSIGTPTILQLSGIGPKAALKTVGITAIVDNPSVGQNLSDHALLVNTYNVKGSDSFDNLFRDSNTFSTSLSQWTSSLSGPFTDGIANHLAFLRLPSSASIFKTVKDPAPGPKSAHYEFIFSNLWVQPGIPVPATGGFMSITTCVISPTARGFTKISSSDPFAKPIIDPKFLSTPFDIFTMKEAVKAVQRFTSAKAWKDYILSPFGALATATTDTIIETYVRNNAGTVFHPTGTASMSPKGAKWGVVDPNLKVKGVEGLRIVDASIMPFIPNGHPQAPIYLIAERAAALIKS</sequence>
<comment type="cofactor">
    <cofactor evidence="1 6">
        <name>FAD</name>
        <dbReference type="ChEBI" id="CHEBI:57692"/>
    </cofactor>
</comment>